<sequence>MAFITLALIIMSVYSAFNPIPWSAITYALLIPWGIGLYWSRQYATRHLFRAVYRSEKINKQSRFKRDELFQYVLFRDKLNAAGWTAQRAAKVAEYYSLMESAPKPYSISQNIFFVFIVGLMAGLATEAIKISTWFSTGYAGVVLVLCVGVLYIAWVFLDGVHVPAQHRAYVRRDLQRAAMELRSEVAR</sequence>
<feature type="transmembrane region" description="Helical" evidence="1">
    <location>
        <begin position="138"/>
        <end position="158"/>
    </location>
</feature>
<proteinExistence type="predicted"/>
<keyword evidence="1" id="KW-1133">Transmembrane helix</keyword>
<keyword evidence="1" id="KW-0472">Membrane</keyword>
<dbReference type="EMBL" id="QNTV01000001">
    <property type="protein sequence ID" value="RBA62351.1"/>
    <property type="molecule type" value="Genomic_DNA"/>
</dbReference>
<gene>
    <name evidence="2" type="ORF">DQ403_01865</name>
</gene>
<dbReference type="Proteomes" id="UP000252554">
    <property type="component" value="Unassembled WGS sequence"/>
</dbReference>
<feature type="transmembrane region" description="Helical" evidence="1">
    <location>
        <begin position="25"/>
        <end position="40"/>
    </location>
</feature>
<protein>
    <submittedName>
        <fullName evidence="2">Uncharacterized protein</fullName>
    </submittedName>
</protein>
<reference evidence="2 3" key="1">
    <citation type="submission" date="2018-06" db="EMBL/GenBank/DDBJ databases">
        <title>Whole genome sequencing of four bacterial strains from South Shetland trench revealing bio-synthetic gene clusters.</title>
        <authorList>
            <person name="Abdel-Mageed W.M."/>
            <person name="Lehri B."/>
            <person name="Jarmusch S.A."/>
            <person name="Miranda K."/>
            <person name="Goodfellow M."/>
            <person name="Jaspars M."/>
            <person name="Karlyshev A.V."/>
        </authorList>
    </citation>
    <scope>NUCLEOTIDE SEQUENCE [LARGE SCALE GENOMIC DNA]</scope>
    <source>
        <strain evidence="2 3">SST2</strain>
    </source>
</reference>
<evidence type="ECO:0000313" key="2">
    <source>
        <dbReference type="EMBL" id="RBA62351.1"/>
    </source>
</evidence>
<comment type="caution">
    <text evidence="2">The sequence shown here is derived from an EMBL/GenBank/DDBJ whole genome shotgun (WGS) entry which is preliminary data.</text>
</comment>
<keyword evidence="1" id="KW-0812">Transmembrane</keyword>
<dbReference type="AlphaFoldDB" id="A0A365PZH4"/>
<evidence type="ECO:0000313" key="3">
    <source>
        <dbReference type="Proteomes" id="UP000252554"/>
    </source>
</evidence>
<evidence type="ECO:0000256" key="1">
    <source>
        <dbReference type="SAM" id="Phobius"/>
    </source>
</evidence>
<accession>A0A365PZH4</accession>
<feature type="transmembrane region" description="Helical" evidence="1">
    <location>
        <begin position="112"/>
        <end position="132"/>
    </location>
</feature>
<name>A0A365PZH4_9GAMM</name>
<organism evidence="2 3">
    <name type="scientific">Stutzerimonas zhaodongensis</name>
    <dbReference type="NCBI Taxonomy" id="1176257"/>
    <lineage>
        <taxon>Bacteria</taxon>
        <taxon>Pseudomonadati</taxon>
        <taxon>Pseudomonadota</taxon>
        <taxon>Gammaproteobacteria</taxon>
        <taxon>Pseudomonadales</taxon>
        <taxon>Pseudomonadaceae</taxon>
        <taxon>Stutzerimonas</taxon>
    </lineage>
</organism>